<name>A0A0N4SZN7_BRUPA</name>
<evidence type="ECO:0000256" key="1">
    <source>
        <dbReference type="SAM" id="Phobius"/>
    </source>
</evidence>
<evidence type="ECO:0000313" key="3">
    <source>
        <dbReference type="Proteomes" id="UP000278627"/>
    </source>
</evidence>
<keyword evidence="1" id="KW-0472">Membrane</keyword>
<organism evidence="4">
    <name type="scientific">Brugia pahangi</name>
    <name type="common">Filarial nematode worm</name>
    <dbReference type="NCBI Taxonomy" id="6280"/>
    <lineage>
        <taxon>Eukaryota</taxon>
        <taxon>Metazoa</taxon>
        <taxon>Ecdysozoa</taxon>
        <taxon>Nematoda</taxon>
        <taxon>Chromadorea</taxon>
        <taxon>Rhabditida</taxon>
        <taxon>Spirurina</taxon>
        <taxon>Spiruromorpha</taxon>
        <taxon>Filarioidea</taxon>
        <taxon>Onchocercidae</taxon>
        <taxon>Brugia</taxon>
    </lineage>
</organism>
<evidence type="ECO:0000313" key="2">
    <source>
        <dbReference type="EMBL" id="VDN82452.1"/>
    </source>
</evidence>
<accession>A0A0N4SZN7</accession>
<dbReference type="EMBL" id="UZAD01000090">
    <property type="protein sequence ID" value="VDN82452.1"/>
    <property type="molecule type" value="Genomic_DNA"/>
</dbReference>
<reference evidence="2 3" key="2">
    <citation type="submission" date="2018-11" db="EMBL/GenBank/DDBJ databases">
        <authorList>
            <consortium name="Pathogen Informatics"/>
        </authorList>
    </citation>
    <scope>NUCLEOTIDE SEQUENCE [LARGE SCALE GENOMIC DNA]</scope>
</reference>
<keyword evidence="3" id="KW-1185">Reference proteome</keyword>
<evidence type="ECO:0000313" key="4">
    <source>
        <dbReference type="WBParaSite" id="BPAG_0000126501-mRNA-1"/>
    </source>
</evidence>
<keyword evidence="1" id="KW-0812">Transmembrane</keyword>
<feature type="transmembrane region" description="Helical" evidence="1">
    <location>
        <begin position="73"/>
        <end position="92"/>
    </location>
</feature>
<dbReference type="AlphaFoldDB" id="A0A0N4SZN7"/>
<feature type="transmembrane region" description="Helical" evidence="1">
    <location>
        <begin position="104"/>
        <end position="123"/>
    </location>
</feature>
<reference evidence="4" key="1">
    <citation type="submission" date="2017-02" db="UniProtKB">
        <authorList>
            <consortium name="WormBaseParasite"/>
        </authorList>
    </citation>
    <scope>IDENTIFICATION</scope>
</reference>
<gene>
    <name evidence="2" type="ORF">BPAG_LOCUS1266</name>
</gene>
<sequence length="150" mass="17062">MWIHEWCHISVAGDFTQFFMNVAQICPQVSSPTQQRARTVGYQFYYQNGIMTTMDSFEIPKICVTSPSATAQLLSKIVVPFLMVPFLVSWLVPRNTVQEWRLVVLIIAVAHIVADIMLCTLYSDKPEYWHLVAPMLALSISSDLSQFTNS</sequence>
<keyword evidence="1" id="KW-1133">Transmembrane helix</keyword>
<proteinExistence type="predicted"/>
<protein>
    <submittedName>
        <fullName evidence="4">Integral membrane protein</fullName>
    </submittedName>
</protein>
<dbReference type="Proteomes" id="UP000278627">
    <property type="component" value="Unassembled WGS sequence"/>
</dbReference>
<dbReference type="WBParaSite" id="BPAG_0000126501-mRNA-1">
    <property type="protein sequence ID" value="BPAG_0000126501-mRNA-1"/>
    <property type="gene ID" value="BPAG_0000126501"/>
</dbReference>